<organism evidence="3 4">
    <name type="scientific">Singulisphaera acidiphila (strain ATCC BAA-1392 / DSM 18658 / VKM B-2454 / MOB10)</name>
    <dbReference type="NCBI Taxonomy" id="886293"/>
    <lineage>
        <taxon>Bacteria</taxon>
        <taxon>Pseudomonadati</taxon>
        <taxon>Planctomycetota</taxon>
        <taxon>Planctomycetia</taxon>
        <taxon>Isosphaerales</taxon>
        <taxon>Isosphaeraceae</taxon>
        <taxon>Singulisphaera</taxon>
    </lineage>
</organism>
<keyword evidence="4" id="KW-1185">Reference proteome</keyword>
<accession>L0DPL7</accession>
<evidence type="ECO:0000256" key="1">
    <source>
        <dbReference type="SAM" id="MobiDB-lite"/>
    </source>
</evidence>
<sequence>MTSFITSAKPISRLLIFLMTSCLTASTSAPALAAVWFARSKATGDGMSGASPIGSSAALDAATKPGDIIILMPGETPFDGGVALKVGQTLMGLIEGDRKPSITNTDGDQHGGNGVVLADDSRVLDVRIERTKASGVLGVDVSGTSLLGVEVEDANQSAGFTTAVTNVLGRISHGGILFIAAQPGKAVENRVLHCTATRATGIGIGAFALKGGRSRLVVSHIRVEGGALIPPLFDIGVTALADGRSSEMSLEMADADVRGRLSPQGRNVLVFASAEAKAKARIERSTMGEVGQDGVVAVAARVPATVAIEIRDSTIEKAGQMNIEGTILNLPPSDPARAHESVVSIDVEGSIIRDVGFVDGFRGEAQNIWLAPTVFAPGPFAKGRYRLSVRNSVVEKAIKAGIGLGNTGSEFGISSDEGEYQVRLRNNTIRDNGASEITIAASRTHVDARRNYWGIPTGLAKGRVVLLDKADRSQLDASQPLTRPSEGSRLRSGGPPE</sequence>
<gene>
    <name evidence="3" type="ordered locus">Sinac_6691</name>
</gene>
<dbReference type="InterPro" id="IPR011050">
    <property type="entry name" value="Pectin_lyase_fold/virulence"/>
</dbReference>
<dbReference type="eggNOG" id="ENOG5033IRM">
    <property type="taxonomic scope" value="Bacteria"/>
</dbReference>
<proteinExistence type="predicted"/>
<dbReference type="Gene3D" id="2.160.20.10">
    <property type="entry name" value="Single-stranded right-handed beta-helix, Pectin lyase-like"/>
    <property type="match status" value="1"/>
</dbReference>
<evidence type="ECO:0008006" key="5">
    <source>
        <dbReference type="Google" id="ProtNLM"/>
    </source>
</evidence>
<protein>
    <recommendedName>
        <fullName evidence="5">Right handed beta helix domain-containing protein</fullName>
    </recommendedName>
</protein>
<evidence type="ECO:0000256" key="2">
    <source>
        <dbReference type="SAM" id="SignalP"/>
    </source>
</evidence>
<dbReference type="HOGENOM" id="CLU_548460_0_0_0"/>
<dbReference type="EMBL" id="CP003364">
    <property type="protein sequence ID" value="AGA30765.1"/>
    <property type="molecule type" value="Genomic_DNA"/>
</dbReference>
<dbReference type="OrthoDB" id="7057063at2"/>
<feature type="chain" id="PRO_5003940478" description="Right handed beta helix domain-containing protein" evidence="2">
    <location>
        <begin position="34"/>
        <end position="497"/>
    </location>
</feature>
<dbReference type="InterPro" id="IPR012334">
    <property type="entry name" value="Pectin_lyas_fold"/>
</dbReference>
<evidence type="ECO:0000313" key="3">
    <source>
        <dbReference type="EMBL" id="AGA30765.1"/>
    </source>
</evidence>
<dbReference type="SUPFAM" id="SSF51126">
    <property type="entry name" value="Pectin lyase-like"/>
    <property type="match status" value="1"/>
</dbReference>
<name>L0DPL7_SINAD</name>
<feature type="region of interest" description="Disordered" evidence="1">
    <location>
        <begin position="473"/>
        <end position="497"/>
    </location>
</feature>
<dbReference type="AlphaFoldDB" id="L0DPL7"/>
<keyword evidence="2" id="KW-0732">Signal</keyword>
<evidence type="ECO:0000313" key="4">
    <source>
        <dbReference type="Proteomes" id="UP000010798"/>
    </source>
</evidence>
<dbReference type="KEGG" id="saci:Sinac_6691"/>
<dbReference type="Proteomes" id="UP000010798">
    <property type="component" value="Chromosome"/>
</dbReference>
<feature type="signal peptide" evidence="2">
    <location>
        <begin position="1"/>
        <end position="33"/>
    </location>
</feature>
<reference evidence="3 4" key="1">
    <citation type="submission" date="2012-02" db="EMBL/GenBank/DDBJ databases">
        <title>Complete sequence of chromosome of Singulisphaera acidiphila DSM 18658.</title>
        <authorList>
            <consortium name="US DOE Joint Genome Institute (JGI-PGF)"/>
            <person name="Lucas S."/>
            <person name="Copeland A."/>
            <person name="Lapidus A."/>
            <person name="Glavina del Rio T."/>
            <person name="Dalin E."/>
            <person name="Tice H."/>
            <person name="Bruce D."/>
            <person name="Goodwin L."/>
            <person name="Pitluck S."/>
            <person name="Peters L."/>
            <person name="Ovchinnikova G."/>
            <person name="Chertkov O."/>
            <person name="Kyrpides N."/>
            <person name="Mavromatis K."/>
            <person name="Ivanova N."/>
            <person name="Brettin T."/>
            <person name="Detter J.C."/>
            <person name="Han C."/>
            <person name="Larimer F."/>
            <person name="Land M."/>
            <person name="Hauser L."/>
            <person name="Markowitz V."/>
            <person name="Cheng J.-F."/>
            <person name="Hugenholtz P."/>
            <person name="Woyke T."/>
            <person name="Wu D."/>
            <person name="Tindall B."/>
            <person name="Pomrenke H."/>
            <person name="Brambilla E."/>
            <person name="Klenk H.-P."/>
            <person name="Eisen J.A."/>
        </authorList>
    </citation>
    <scope>NUCLEOTIDE SEQUENCE [LARGE SCALE GENOMIC DNA]</scope>
    <source>
        <strain evidence="4">ATCC BAA-1392 / DSM 18658 / VKM B-2454 / MOB10</strain>
    </source>
</reference>